<dbReference type="Gene3D" id="4.10.410.60">
    <property type="match status" value="1"/>
</dbReference>
<comment type="similarity">
    <text evidence="1 5 6">Belongs to the bacterial ribosomal protein bL35 family.</text>
</comment>
<evidence type="ECO:0000256" key="6">
    <source>
        <dbReference type="RuleBase" id="RU000568"/>
    </source>
</evidence>
<gene>
    <name evidence="5 9" type="primary">rpmI</name>
    <name evidence="8" type="ORF">Lbir_1019</name>
    <name evidence="9" type="ORF">NCTC12437_00508</name>
</gene>
<dbReference type="GO" id="GO:0022625">
    <property type="term" value="C:cytosolic large ribosomal subunit"/>
    <property type="evidence" value="ECO:0007669"/>
    <property type="project" value="TreeGrafter"/>
</dbReference>
<dbReference type="PANTHER" id="PTHR33343:SF1">
    <property type="entry name" value="LARGE RIBOSOMAL SUBUNIT PROTEIN BL35M"/>
    <property type="match status" value="1"/>
</dbReference>
<dbReference type="PRINTS" id="PR00064">
    <property type="entry name" value="RIBOSOMALL35"/>
</dbReference>
<evidence type="ECO:0000256" key="3">
    <source>
        <dbReference type="ARBA" id="ARBA00023274"/>
    </source>
</evidence>
<keyword evidence="10" id="KW-1185">Reference proteome</keyword>
<keyword evidence="2 5" id="KW-0689">Ribosomal protein</keyword>
<dbReference type="SUPFAM" id="SSF143034">
    <property type="entry name" value="L35p-like"/>
    <property type="match status" value="1"/>
</dbReference>
<dbReference type="NCBIfam" id="TIGR00001">
    <property type="entry name" value="rpmI_bact"/>
    <property type="match status" value="1"/>
</dbReference>
<dbReference type="PANTHER" id="PTHR33343">
    <property type="entry name" value="54S RIBOSOMAL PROTEIN BL35M"/>
    <property type="match status" value="1"/>
</dbReference>
<evidence type="ECO:0000313" key="10">
    <source>
        <dbReference type="Proteomes" id="UP000054735"/>
    </source>
</evidence>
<dbReference type="Proteomes" id="UP000255066">
    <property type="component" value="Unassembled WGS sequence"/>
</dbReference>
<name>A0A378I7J7_9GAMM</name>
<dbReference type="HAMAP" id="MF_00514">
    <property type="entry name" value="Ribosomal_bL35"/>
    <property type="match status" value="1"/>
</dbReference>
<evidence type="ECO:0000256" key="2">
    <source>
        <dbReference type="ARBA" id="ARBA00022980"/>
    </source>
</evidence>
<dbReference type="InterPro" id="IPR001706">
    <property type="entry name" value="Ribosomal_bL35"/>
</dbReference>
<sequence length="66" mass="7577">MPKLKSHRGASKRFRKTAGGSIKRRRAYRNHILTKKSPKQKRHLRVAAGTLKQCDARLAERMLHGS</sequence>
<dbReference type="Proteomes" id="UP000054735">
    <property type="component" value="Unassembled WGS sequence"/>
</dbReference>
<dbReference type="InterPro" id="IPR037229">
    <property type="entry name" value="Ribosomal_bL35_sf"/>
</dbReference>
<protein>
    <recommendedName>
        <fullName evidence="4 5">Large ribosomal subunit protein bL35</fullName>
    </recommendedName>
</protein>
<feature type="region of interest" description="Disordered" evidence="7">
    <location>
        <begin position="1"/>
        <end position="25"/>
    </location>
</feature>
<evidence type="ECO:0000256" key="1">
    <source>
        <dbReference type="ARBA" id="ARBA00006598"/>
    </source>
</evidence>
<organism evidence="9 11">
    <name type="scientific">Legionella birminghamensis</name>
    <dbReference type="NCBI Taxonomy" id="28083"/>
    <lineage>
        <taxon>Bacteria</taxon>
        <taxon>Pseudomonadati</taxon>
        <taxon>Pseudomonadota</taxon>
        <taxon>Gammaproteobacteria</taxon>
        <taxon>Legionellales</taxon>
        <taxon>Legionellaceae</taxon>
        <taxon>Legionella</taxon>
    </lineage>
</organism>
<evidence type="ECO:0000256" key="7">
    <source>
        <dbReference type="SAM" id="MobiDB-lite"/>
    </source>
</evidence>
<dbReference type="GO" id="GO:0003735">
    <property type="term" value="F:structural constituent of ribosome"/>
    <property type="evidence" value="ECO:0007669"/>
    <property type="project" value="InterPro"/>
</dbReference>
<evidence type="ECO:0000313" key="8">
    <source>
        <dbReference type="EMBL" id="KTC73757.1"/>
    </source>
</evidence>
<evidence type="ECO:0000256" key="4">
    <source>
        <dbReference type="ARBA" id="ARBA00071664"/>
    </source>
</evidence>
<dbReference type="InterPro" id="IPR021137">
    <property type="entry name" value="Ribosomal_bL35-like"/>
</dbReference>
<dbReference type="AlphaFoldDB" id="A0A378I7J7"/>
<dbReference type="EMBL" id="LNXT01000013">
    <property type="protein sequence ID" value="KTC73757.1"/>
    <property type="molecule type" value="Genomic_DNA"/>
</dbReference>
<evidence type="ECO:0000313" key="11">
    <source>
        <dbReference type="Proteomes" id="UP000255066"/>
    </source>
</evidence>
<dbReference type="GO" id="GO:0006412">
    <property type="term" value="P:translation"/>
    <property type="evidence" value="ECO:0007669"/>
    <property type="project" value="UniProtKB-UniRule"/>
</dbReference>
<dbReference type="PROSITE" id="PS00936">
    <property type="entry name" value="RIBOSOMAL_L35"/>
    <property type="match status" value="1"/>
</dbReference>
<reference evidence="9 11" key="2">
    <citation type="submission" date="2018-06" db="EMBL/GenBank/DDBJ databases">
        <authorList>
            <consortium name="Pathogen Informatics"/>
            <person name="Doyle S."/>
        </authorList>
    </citation>
    <scope>NUCLEOTIDE SEQUENCE [LARGE SCALE GENOMIC DNA]</scope>
    <source>
        <strain evidence="9 11">NCTC12437</strain>
    </source>
</reference>
<evidence type="ECO:0000256" key="5">
    <source>
        <dbReference type="HAMAP-Rule" id="MF_00514"/>
    </source>
</evidence>
<accession>A0A378I7J7</accession>
<dbReference type="InterPro" id="IPR018265">
    <property type="entry name" value="Ribosomal_bL35_CS"/>
</dbReference>
<dbReference type="STRING" id="28083.Lbir_1019"/>
<dbReference type="EMBL" id="UGNW01000001">
    <property type="protein sequence ID" value="STX30746.1"/>
    <property type="molecule type" value="Genomic_DNA"/>
</dbReference>
<keyword evidence="3 5" id="KW-0687">Ribonucleoprotein</keyword>
<dbReference type="Pfam" id="PF01632">
    <property type="entry name" value="Ribosomal_L35p"/>
    <property type="match status" value="1"/>
</dbReference>
<reference evidence="8 10" key="1">
    <citation type="submission" date="2015-11" db="EMBL/GenBank/DDBJ databases">
        <title>Genomic analysis of 38 Legionella species identifies large and diverse effector repertoires.</title>
        <authorList>
            <person name="Burstein D."/>
            <person name="Amaro F."/>
            <person name="Zusman T."/>
            <person name="Lifshitz Z."/>
            <person name="Cohen O."/>
            <person name="Gilbert J.A."/>
            <person name="Pupko T."/>
            <person name="Shuman H.A."/>
            <person name="Segal G."/>
        </authorList>
    </citation>
    <scope>NUCLEOTIDE SEQUENCE [LARGE SCALE GENOMIC DNA]</scope>
    <source>
        <strain evidence="8 10">CDC#1407-AL-14</strain>
    </source>
</reference>
<proteinExistence type="inferred from homology"/>
<dbReference type="RefSeq" id="WP_083503088.1">
    <property type="nucleotide sequence ID" value="NZ_CAAAHV010000026.1"/>
</dbReference>
<dbReference type="OrthoDB" id="47476at2"/>
<dbReference type="FunFam" id="4.10.410.60:FF:000001">
    <property type="entry name" value="50S ribosomal protein L35"/>
    <property type="match status" value="1"/>
</dbReference>
<evidence type="ECO:0000313" key="9">
    <source>
        <dbReference type="EMBL" id="STX30746.1"/>
    </source>
</evidence>